<evidence type="ECO:0000313" key="2">
    <source>
        <dbReference type="Proteomes" id="UP000636709"/>
    </source>
</evidence>
<keyword evidence="2" id="KW-1185">Reference proteome</keyword>
<reference evidence="1" key="1">
    <citation type="submission" date="2020-07" db="EMBL/GenBank/DDBJ databases">
        <title>Genome sequence and genetic diversity analysis of an under-domesticated orphan crop, white fonio (Digitaria exilis).</title>
        <authorList>
            <person name="Bennetzen J.L."/>
            <person name="Chen S."/>
            <person name="Ma X."/>
            <person name="Wang X."/>
            <person name="Yssel A.E.J."/>
            <person name="Chaluvadi S.R."/>
            <person name="Johnson M."/>
            <person name="Gangashetty P."/>
            <person name="Hamidou F."/>
            <person name="Sanogo M.D."/>
            <person name="Zwaenepoel A."/>
            <person name="Wallace J."/>
            <person name="Van De Peer Y."/>
            <person name="Van Deynze A."/>
        </authorList>
    </citation>
    <scope>NUCLEOTIDE SEQUENCE</scope>
    <source>
        <tissue evidence="1">Leaves</tissue>
    </source>
</reference>
<sequence>MLGAARRLEGVRLVAAMQGVALVHDLGEHGPAIAVDPDVPVAALALVVPPRGERHDALRVPVVLAVALRRVAAVSALAEVVERHDGLGVLGDRRRATVREVEVPGLAAFSARVARPRTLQRAARLALFYAVSSGAGAETWKGDEQEACQKQVRGTWSSTFCEQSTLLD</sequence>
<dbReference type="EMBL" id="JACEFO010000551">
    <property type="protein sequence ID" value="KAF8765567.1"/>
    <property type="molecule type" value="Genomic_DNA"/>
</dbReference>
<accession>A0A835FLK2</accession>
<gene>
    <name evidence="1" type="ORF">HU200_008418</name>
</gene>
<comment type="caution">
    <text evidence="1">The sequence shown here is derived from an EMBL/GenBank/DDBJ whole genome shotgun (WGS) entry which is preliminary data.</text>
</comment>
<dbReference type="Proteomes" id="UP000636709">
    <property type="component" value="Unassembled WGS sequence"/>
</dbReference>
<name>A0A835FLK2_9POAL</name>
<organism evidence="1 2">
    <name type="scientific">Digitaria exilis</name>
    <dbReference type="NCBI Taxonomy" id="1010633"/>
    <lineage>
        <taxon>Eukaryota</taxon>
        <taxon>Viridiplantae</taxon>
        <taxon>Streptophyta</taxon>
        <taxon>Embryophyta</taxon>
        <taxon>Tracheophyta</taxon>
        <taxon>Spermatophyta</taxon>
        <taxon>Magnoliopsida</taxon>
        <taxon>Liliopsida</taxon>
        <taxon>Poales</taxon>
        <taxon>Poaceae</taxon>
        <taxon>PACMAD clade</taxon>
        <taxon>Panicoideae</taxon>
        <taxon>Panicodae</taxon>
        <taxon>Paniceae</taxon>
        <taxon>Anthephorinae</taxon>
        <taxon>Digitaria</taxon>
    </lineage>
</organism>
<proteinExistence type="predicted"/>
<dbReference type="AlphaFoldDB" id="A0A835FLK2"/>
<evidence type="ECO:0000313" key="1">
    <source>
        <dbReference type="EMBL" id="KAF8765567.1"/>
    </source>
</evidence>
<protein>
    <submittedName>
        <fullName evidence="1">Uncharacterized protein</fullName>
    </submittedName>
</protein>